<protein>
    <submittedName>
        <fullName evidence="2">Uncharacterized protein</fullName>
    </submittedName>
</protein>
<accession>A0A059CCC5</accession>
<dbReference type="Gramene" id="KCW76007">
    <property type="protein sequence ID" value="KCW76007"/>
    <property type="gene ID" value="EUGRSUZ_D00370"/>
</dbReference>
<feature type="region of interest" description="Disordered" evidence="1">
    <location>
        <begin position="75"/>
        <end position="106"/>
    </location>
</feature>
<name>A0A059CCC5_EUCGR</name>
<sequence length="117" mass="13928">MYMVALGNHRLLETHRRGSDQIKTKIARGHVVFMRPRRKNRWRVDRTIGGGNDGVDKTQVRLRVVVEGGAKPENRRREAIKRWQGGRRERNDVEENTSGNEREKREKQIQIWVFRQK</sequence>
<reference evidence="2" key="1">
    <citation type="submission" date="2013-07" db="EMBL/GenBank/DDBJ databases">
        <title>The genome of Eucalyptus grandis.</title>
        <authorList>
            <person name="Schmutz J."/>
            <person name="Hayes R."/>
            <person name="Myburg A."/>
            <person name="Tuskan G."/>
            <person name="Grattapaglia D."/>
            <person name="Rokhsar D.S."/>
        </authorList>
    </citation>
    <scope>NUCLEOTIDE SEQUENCE</scope>
    <source>
        <tissue evidence="2">Leaf extractions</tissue>
    </source>
</reference>
<proteinExistence type="predicted"/>
<evidence type="ECO:0000256" key="1">
    <source>
        <dbReference type="SAM" id="MobiDB-lite"/>
    </source>
</evidence>
<dbReference type="AlphaFoldDB" id="A0A059CCC5"/>
<dbReference type="InParanoid" id="A0A059CCC5"/>
<evidence type="ECO:0000313" key="2">
    <source>
        <dbReference type="EMBL" id="KCW76007.1"/>
    </source>
</evidence>
<gene>
    <name evidence="2" type="ORF">EUGRSUZ_D00370</name>
</gene>
<organism evidence="2">
    <name type="scientific">Eucalyptus grandis</name>
    <name type="common">Flooded gum</name>
    <dbReference type="NCBI Taxonomy" id="71139"/>
    <lineage>
        <taxon>Eukaryota</taxon>
        <taxon>Viridiplantae</taxon>
        <taxon>Streptophyta</taxon>
        <taxon>Embryophyta</taxon>
        <taxon>Tracheophyta</taxon>
        <taxon>Spermatophyta</taxon>
        <taxon>Magnoliopsida</taxon>
        <taxon>eudicotyledons</taxon>
        <taxon>Gunneridae</taxon>
        <taxon>Pentapetalae</taxon>
        <taxon>rosids</taxon>
        <taxon>malvids</taxon>
        <taxon>Myrtales</taxon>
        <taxon>Myrtaceae</taxon>
        <taxon>Myrtoideae</taxon>
        <taxon>Eucalypteae</taxon>
        <taxon>Eucalyptus</taxon>
    </lineage>
</organism>
<dbReference type="EMBL" id="KK198756">
    <property type="protein sequence ID" value="KCW76007.1"/>
    <property type="molecule type" value="Genomic_DNA"/>
</dbReference>
<feature type="compositionally biased region" description="Basic and acidic residues" evidence="1">
    <location>
        <begin position="75"/>
        <end position="93"/>
    </location>
</feature>